<evidence type="ECO:0000313" key="3">
    <source>
        <dbReference type="Proteomes" id="UP000472335"/>
    </source>
</evidence>
<proteinExistence type="predicted"/>
<sequence length="309" mass="33081">MPHLDDAAQLTAALEAASHGWHVFPLRPGDKRPAITAWEERATTDPDRITRCWTHAPYNVGIATGPSGLVVVDLDTAKGPEDNPPADWAHPDIRDGMGVFFALCQLHEWDGYLVRCEPHDGFRELAPDTHVVKTPSGGTHLYFAAPEGEPLRNTAGKLGWKVDTRAEGGYVVGAGSIVKGHPYTTVRAAPVAPLPAWLTDLLRPAPLPPQRPITVALATRDRRTAFLNAAVNGELARVTDSGEHQHNHALYLASVALGQLVAGGELSEADVTGWLLSAALQVGQGEHEARRTIASGLRAGANRPRRVAA</sequence>
<gene>
    <name evidence="2" type="ORF">G5C60_17215</name>
</gene>
<evidence type="ECO:0000259" key="1">
    <source>
        <dbReference type="SMART" id="SM00943"/>
    </source>
</evidence>
<dbReference type="Pfam" id="PF09250">
    <property type="entry name" value="Prim-Pol"/>
    <property type="match status" value="1"/>
</dbReference>
<dbReference type="AlphaFoldDB" id="A0A6G4V5D3"/>
<evidence type="ECO:0000313" key="2">
    <source>
        <dbReference type="EMBL" id="NGO09292.1"/>
    </source>
</evidence>
<dbReference type="InterPro" id="IPR015330">
    <property type="entry name" value="DNA_primase/pol_bifunc_N"/>
</dbReference>
<dbReference type="EMBL" id="JAAKZY010000048">
    <property type="protein sequence ID" value="NGO09292.1"/>
    <property type="molecule type" value="Genomic_DNA"/>
</dbReference>
<dbReference type="SMART" id="SM00943">
    <property type="entry name" value="Prim-Pol"/>
    <property type="match status" value="1"/>
</dbReference>
<comment type="caution">
    <text evidence="2">The sequence shown here is derived from an EMBL/GenBank/DDBJ whole genome shotgun (WGS) entry which is preliminary data.</text>
</comment>
<name>A0A6G4V5D3_9ACTN</name>
<protein>
    <submittedName>
        <fullName evidence="2">Bifunctional DNA primase/polymerase</fullName>
    </submittedName>
</protein>
<dbReference type="Proteomes" id="UP000472335">
    <property type="component" value="Unassembled WGS sequence"/>
</dbReference>
<dbReference type="SUPFAM" id="SSF56747">
    <property type="entry name" value="Prim-pol domain"/>
    <property type="match status" value="1"/>
</dbReference>
<feature type="domain" description="DNA primase/polymerase bifunctional N-terminal" evidence="1">
    <location>
        <begin position="13"/>
        <end position="198"/>
    </location>
</feature>
<dbReference type="RefSeq" id="WP_165260124.1">
    <property type="nucleotide sequence ID" value="NZ_JAAKZY010000048.1"/>
</dbReference>
<reference evidence="2 3" key="1">
    <citation type="submission" date="2020-02" db="EMBL/GenBank/DDBJ databases">
        <title>Whole-genome analyses of novel actinobacteria.</title>
        <authorList>
            <person name="Sahin N."/>
            <person name="Gencbay T."/>
        </authorList>
    </citation>
    <scope>NUCLEOTIDE SEQUENCE [LARGE SCALE GENOMIC DNA]</scope>
    <source>
        <strain evidence="2 3">HC44</strain>
    </source>
</reference>
<dbReference type="CDD" id="cd04859">
    <property type="entry name" value="Prim_Pol"/>
    <property type="match status" value="1"/>
</dbReference>
<organism evidence="2 3">
    <name type="scientific">Streptomyces scabichelini</name>
    <dbReference type="NCBI Taxonomy" id="2711217"/>
    <lineage>
        <taxon>Bacteria</taxon>
        <taxon>Bacillati</taxon>
        <taxon>Actinomycetota</taxon>
        <taxon>Actinomycetes</taxon>
        <taxon>Kitasatosporales</taxon>
        <taxon>Streptomycetaceae</taxon>
        <taxon>Streptomyces</taxon>
    </lineage>
</organism>
<dbReference type="Gene3D" id="3.30.720.160">
    <property type="entry name" value="Bifunctional DNA primase/polymerase, N-terminal"/>
    <property type="match status" value="1"/>
</dbReference>
<keyword evidence="3" id="KW-1185">Reference proteome</keyword>
<accession>A0A6G4V5D3</accession>